<name>A0A4R5P8L8_9MYCO</name>
<comment type="caution">
    <text evidence="1">The sequence shown here is derived from an EMBL/GenBank/DDBJ whole genome shotgun (WGS) entry which is preliminary data.</text>
</comment>
<protein>
    <submittedName>
        <fullName evidence="1">Uncharacterized protein</fullName>
    </submittedName>
</protein>
<dbReference type="RefSeq" id="WP_133052602.1">
    <property type="nucleotide sequence ID" value="NZ_MAFQ01000010.1"/>
</dbReference>
<evidence type="ECO:0000313" key="1">
    <source>
        <dbReference type="EMBL" id="TDH20132.1"/>
    </source>
</evidence>
<gene>
    <name evidence="1" type="ORF">EJ571_15135</name>
</gene>
<sequence length="68" mass="7924">MPSRARLRLWAQVPPALRDVILDFRWDHARLHTLDLPVHTVAHAGLAWLLDLPFWSARGVSRRSSRVY</sequence>
<organism evidence="1 2">
    <name type="scientific">Mycobacteroides franklinii</name>
    <dbReference type="NCBI Taxonomy" id="948102"/>
    <lineage>
        <taxon>Bacteria</taxon>
        <taxon>Bacillati</taxon>
        <taxon>Actinomycetota</taxon>
        <taxon>Actinomycetes</taxon>
        <taxon>Mycobacteriales</taxon>
        <taxon>Mycobacteriaceae</taxon>
        <taxon>Mycobacteroides</taxon>
    </lineage>
</organism>
<accession>A0A4R5P8L8</accession>
<dbReference type="Proteomes" id="UP000295627">
    <property type="component" value="Unassembled WGS sequence"/>
</dbReference>
<dbReference type="AlphaFoldDB" id="A0A4R5P8L8"/>
<reference evidence="1 2" key="1">
    <citation type="journal article" date="2019" name="Sci. Rep.">
        <title>Extended insight into the Mycobacterium chelonae-abscessus complex through whole genome sequencing of Mycobacterium salmoniphilum outbreak and Mycobacterium salmoniphilum-like strains.</title>
        <authorList>
            <person name="Behra P.R.K."/>
            <person name="Das S."/>
            <person name="Pettersson B.M.F."/>
            <person name="Shirreff L."/>
            <person name="DuCote T."/>
            <person name="Jacobsson K.G."/>
            <person name="Ennis D.G."/>
            <person name="Kirsebom L.A."/>
        </authorList>
    </citation>
    <scope>NUCLEOTIDE SEQUENCE [LARGE SCALE GENOMIC DNA]</scope>
    <source>
        <strain evidence="1 2">DSM 45524</strain>
    </source>
</reference>
<proteinExistence type="predicted"/>
<evidence type="ECO:0000313" key="2">
    <source>
        <dbReference type="Proteomes" id="UP000295627"/>
    </source>
</evidence>
<dbReference type="EMBL" id="RXLR01000017">
    <property type="protein sequence ID" value="TDH20132.1"/>
    <property type="molecule type" value="Genomic_DNA"/>
</dbReference>